<evidence type="ECO:0000313" key="2">
    <source>
        <dbReference type="EMBL" id="TNJ29022.1"/>
    </source>
</evidence>
<accession>A0A4Z1SSV9</accession>
<dbReference type="VEuPathDB" id="GiardiaDB:GMRT_22689"/>
<dbReference type="Proteomes" id="UP000315496">
    <property type="component" value="Chromosome 2"/>
</dbReference>
<proteinExistence type="predicted"/>
<feature type="compositionally biased region" description="Basic and acidic residues" evidence="1">
    <location>
        <begin position="1218"/>
        <end position="1234"/>
    </location>
</feature>
<organism evidence="2 3">
    <name type="scientific">Giardia muris</name>
    <dbReference type="NCBI Taxonomy" id="5742"/>
    <lineage>
        <taxon>Eukaryota</taxon>
        <taxon>Metamonada</taxon>
        <taxon>Diplomonadida</taxon>
        <taxon>Hexamitidae</taxon>
        <taxon>Giardiinae</taxon>
        <taxon>Giardia</taxon>
    </lineage>
</organism>
<gene>
    <name evidence="2" type="ORF">GMRT_22689</name>
</gene>
<dbReference type="OrthoDB" id="2192888at2759"/>
<dbReference type="EMBL" id="VDLU01000002">
    <property type="protein sequence ID" value="TNJ29022.1"/>
    <property type="molecule type" value="Genomic_DNA"/>
</dbReference>
<evidence type="ECO:0000256" key="1">
    <source>
        <dbReference type="SAM" id="MobiDB-lite"/>
    </source>
</evidence>
<comment type="caution">
    <text evidence="2">The sequence shown here is derived from an EMBL/GenBank/DDBJ whole genome shotgun (WGS) entry which is preliminary data.</text>
</comment>
<evidence type="ECO:0000313" key="3">
    <source>
        <dbReference type="Proteomes" id="UP000315496"/>
    </source>
</evidence>
<name>A0A4Z1SSV9_GIAMU</name>
<reference evidence="2 3" key="1">
    <citation type="submission" date="2019-05" db="EMBL/GenBank/DDBJ databases">
        <title>The compact genome of Giardia muris reveals important steps in the evolution of intestinal protozoan parasites.</title>
        <authorList>
            <person name="Xu F."/>
            <person name="Jimenez-Gonzalez A."/>
            <person name="Einarsson E."/>
            <person name="Astvaldsson A."/>
            <person name="Peirasmaki D."/>
            <person name="Eckmann L."/>
            <person name="Andersson J.O."/>
            <person name="Svard S.G."/>
            <person name="Jerlstrom-Hultqvist J."/>
        </authorList>
    </citation>
    <scope>NUCLEOTIDE SEQUENCE [LARGE SCALE GENOMIC DNA]</scope>
    <source>
        <strain evidence="2 3">Roberts-Thomson</strain>
    </source>
</reference>
<feature type="region of interest" description="Disordered" evidence="1">
    <location>
        <begin position="1213"/>
        <end position="1237"/>
    </location>
</feature>
<protein>
    <submittedName>
        <fullName evidence="2">Uncharacterized protein</fullName>
    </submittedName>
</protein>
<keyword evidence="3" id="KW-1185">Reference proteome</keyword>
<sequence length="1405" mass="155934">MPPIPTLKDILSDPFLDLYPAYAQAIASFWAGALEATQKQCDGPPRAEHLVSYVYAYLIRWDRFEQLEMLVPALLAGTQLMKVLSLPGATAFYERFETHTLQFLTAPNIPTFMALLHLEMLHGLVNVFIYAGRVPPSARLSKLLVLLVADSRRRVSQTARDILSLLVFGEGDSLEKHGGTSDPGAHVCAYMSAQSILEILLDSGSEASSHILLQSLHETEALLSTILYTANGGPVGYSGPESDAPRDTSEAVIIRLLQLLTHRKLQQPALTTLADLTGDPKVLSFELLGLIGTVLCELPVETGNIARIVCTYRDTAFRLSEAYLDAANGPRVFEYLDHLLKYHLTVLDQLRRFHRLGAAPGLLRDALSVIITTTLTHFTISTGSQLDSLADVVRAYARIIDPVNSSSFFEAVGPALSTVPEVCFLIQEDEEPEYGLVINALAPLFDALVRGARNATSSTCHEIVVAFLRGMRLEMAMEAFPLCSVPEGQSLLRALKQAREPDFWLLALYRNCTGGSLAQMRTLLFEHILKYLAVVPIESGIRTILIQQTWEIIPEICKSPLLEDFVGFMKVAKYGGNDETVRQLELLIDALKTAFLNPAELPLAHLAARALVQLLGFTKKLLEELSQTASDLSEVDGRYVDAWPKENGRCDVFTGVHYFLEHVLANSGAFGLDSTSVQHYANIAGFLTFISRRLTTVVLAPLLDRILTLDFMNQIEEDRSSALRDLYGMYRSIISGLVQVSPSEQLRAIFSNTIAQLLKESELRPLLLDVLDAALEGCMEAGRLDPLGNNGSIPIFLELAKKFQGHTDVNICKTEYKLLRFLARTNVQDILPVVMELACAQSPATVGALKRQRGHLIADLIEGSLSLETPQVLGLINHFKQDILISISPDSAQTSARMARIISKTLHTVARVFEERDLEHLKTGEQIENLVSTLTPSNKEDSLPGFIHLMHVILIGSTEVRREALEQRMVELLEKRVDIAALNQTHPVFDDFSASLIELLLDTAVIEAVSRDEAKGVEQDQDQDQAFPYTCKVAIMKPPIIMRRVLAYLSAFSAAAGPHSLLRLAPQLIYAVLRLVCGTTTSPYRTVVHNTLYQVGLSLGYSHLQDLIGEALTRLTDEAMACLQEIGTKNQYDSSSNADLLVTLRRASGVACRSYRKISSSVLSKLRHKAPDQMVGRFTLPSYMSVGLVIPEELRSRLWTSGEDRDLDGLLDRVANGPRDKAPLDFEENDPKEIQDEDDLHQQRYSGKISSAIGVLLDENVERDRLQHKHLQKLAALQRSNGILANTVEELRRIRSRRLHAMGKSKVQHTGLEFGSERAGGDVRLGNKADPYAYLPLMSKKHITRQDWRRLEQSLELVMHKKTRAQRLAHHATLSRAELQAIQKHSGTEAIAARVRGRRKTRAGR</sequence>
<dbReference type="SUPFAM" id="SSF48371">
    <property type="entry name" value="ARM repeat"/>
    <property type="match status" value="1"/>
</dbReference>
<dbReference type="InterPro" id="IPR016024">
    <property type="entry name" value="ARM-type_fold"/>
</dbReference>